<reference evidence="2" key="1">
    <citation type="submission" date="2025-08" db="UniProtKB">
        <authorList>
            <consortium name="RefSeq"/>
        </authorList>
    </citation>
    <scope>IDENTIFICATION</scope>
</reference>
<sequence length="1133" mass="125203">MWHVEPRLVQTNLAGPSPGRGIALGDQTRWKRAGSSYLQQSNLQPRASMPPQRAQQSNLDPGEACLARSGHPISFDPHTLPWGSPFCHSRQLTCLPSGQRQSWPLPPHTLHPAFKPPVGFIPGAGYPWPSPSPWRALGQWTSGPVDEPLALEDLVVSTQVQAQTRCHAEVHHLVASVGRLEHEAARLRHWASQELLAVPTRRQPSLPAPACRDNREKTLGAQASSQPASPKTDSGVTEQGVVPIHPLSQGEDCSVGLADGGEKRGFASLPRGAGLCSPTDSRAAWGIVVPGRKGGARRKEPRTASSCQPDITPQNKAPNAETLQVKTAWRRLLSRCFRAWWHMAQRRRAVAAVEALCRRQLLRKGLRALRWAWHVREAQLEAAWGRHSKVLLARSFQEWRGQASREKQGGPHIPAGPGSTVSEEGWSQGPSSGRKAAGDTVPSSSPGSLRTEEGGQHMGLSRDGRDGGVQLLQALQQLAVFLLWCHQKGLATQERAAQGEAAQVPAWTPEAGQHLQAWQAHAAAPPRVVALQTPRQRAWLHRCFGAWQRFVQRGACCRDLQADRRVGTLNTCLQQWVQMKQLQVSDGVKVTRLLFCRQKARAAALRNPAPGETPAQAPGVRAGAQVQGQRLEQGRGSPQEACRLLALHRVLLLWTTQLSLRQQARDPALLETLQVAFLRAAGQRQQRQCLLFWQAQSQQTRGAARWYQLTLQRRVLLSWSHWTTAQGARRERAAHWNWAWSCRAALGVWRWRWAQWQLAKQWAQDRNQRLLQAALQHWHACWQRHQVLHEKYQAWAQVQFQGLQRTVFWGWRLAAAQQRHLVTKQEQLLLHSHFQGWRGLVRKVGVLRAQCLAFQDSQMRRVLRTMFGVWQEALVAAAQAQGQREAEACQQLRRAWAQRAFAVWRGALDLRHKAHQLAEESAHTRVTLCWMLWVRASQLHQVSRAHAARKLSARVLGAWAQAVVQAHVQLQQAGSRLLLRTYWALWQTALLRVRPEAPAEAKEVSIVHQMHCPTLASRGRPLLLAEAPAIPQASVLGLPGSAQNLLSSQRERTGPQWAQGTASPVPGLPAGQVPGSRMAALGTGSQDRAAGTGPAQVQAPGPGLGHVAAAGPAAEGGAALPATGRHCHPFPGL</sequence>
<name>A0AC55DTR0_ECHTE</name>
<protein>
    <submittedName>
        <fullName evidence="2">Uncharacterized protein C1orf167 homolog</fullName>
    </submittedName>
</protein>
<proteinExistence type="predicted"/>
<gene>
    <name evidence="2" type="primary">CUNH1orf167</name>
</gene>
<dbReference type="RefSeq" id="XP_045155133.1">
    <property type="nucleotide sequence ID" value="XM_045299198.1"/>
</dbReference>
<keyword evidence="1" id="KW-1185">Reference proteome</keyword>
<evidence type="ECO:0000313" key="2">
    <source>
        <dbReference type="RefSeq" id="XP_045155133.1"/>
    </source>
</evidence>
<accession>A0AC55DTR0</accession>
<dbReference type="Proteomes" id="UP000694863">
    <property type="component" value="Unplaced"/>
</dbReference>
<evidence type="ECO:0000313" key="1">
    <source>
        <dbReference type="Proteomes" id="UP000694863"/>
    </source>
</evidence>
<organism evidence="1 2">
    <name type="scientific">Echinops telfairi</name>
    <name type="common">Lesser hedgehog tenrec</name>
    <dbReference type="NCBI Taxonomy" id="9371"/>
    <lineage>
        <taxon>Eukaryota</taxon>
        <taxon>Metazoa</taxon>
        <taxon>Chordata</taxon>
        <taxon>Craniata</taxon>
        <taxon>Vertebrata</taxon>
        <taxon>Euteleostomi</taxon>
        <taxon>Mammalia</taxon>
        <taxon>Eutheria</taxon>
        <taxon>Afrotheria</taxon>
        <taxon>Tenrecidae</taxon>
        <taxon>Tenrecinae</taxon>
        <taxon>Echinops</taxon>
    </lineage>
</organism>